<gene>
    <name evidence="6" type="ORF">G443_003958</name>
</gene>
<evidence type="ECO:0000313" key="6">
    <source>
        <dbReference type="EMBL" id="MCP2333688.1"/>
    </source>
</evidence>
<dbReference type="Gene3D" id="3.40.50.2000">
    <property type="entry name" value="Glycogen Phosphorylase B"/>
    <property type="match status" value="1"/>
</dbReference>
<sequence>MPEPSSGGLPTVSVVVVNYRGVKDTITCLRSLRDDLDYPADRLEIICVDNASGDGSVERLRDEMPDVTLVESPENLGFAGGCNLGARQASGQVLAFLNNDARPDAEWVRAAVAVFRAEPTVGAVASKVLDWGGELIDFVDGGLTWFGMGYKRHAGQRDDGSHEVARDVLFGTGSALFVRTELFAALGGFDERYFMFYEDVDLGWRLNLRGWRVRYEPTSVTYHRHHGSMGSVDSSREYYLLERNALATLYKNLEDETLAKVLPAALALAVRRSTARGDIDPTQLEITRRPADRGADAEPVPVSREALAGFLAIDQFVELLPQLAESRKVEQESRVRSDGDIVPLMRKALEPAYPLPRYLAAHETLVRAFGLDEAFGRPRRVLVVTGDAIAERMAGPAIRAWHMAEALSTEHEVRLVSVNNHHEPPEAGFPVVHARPRDLGTHIAWSDIVVVQGHIMEMAPELKDPSSGKIVVCDVYDPMHLEYLEQGKDVDDERRARDLDGVTRVLNTQLMRGDFFLCASERQRHFWLGHLASLGRLSPGMYDSDPTVRSLLSVVPFGLPAARPRRTAPAIRDVVPGIGQRDRVVLWAGGVYSWFDPLTLVQAIDKLRREEDGVRLFFLGMQHPNPDVPEMGMAGQTRQLADRLGLVGSHVFFNETWVPYHERHNWLLDADCGVTTHFDHVETTFAFRTRVLDYLWAGLPIITTDGDSFADLVRRERLGVVVPAEDVDALAAALRRVLYDEAFAESCRTRIAEVRERFTWDATLRPLLEFCRDPRPAVDRLGGSAPLVREQPRGAGGQLRHDLGLIREYLDLGGPGEVARRAAGRLRRLVKETVRGRR</sequence>
<dbReference type="Gene3D" id="3.90.550.10">
    <property type="entry name" value="Spore Coat Polysaccharide Biosynthesis Protein SpsA, Chain A"/>
    <property type="match status" value="1"/>
</dbReference>
<dbReference type="SUPFAM" id="SSF53756">
    <property type="entry name" value="UDP-Glycosyltransferase/glycogen phosphorylase"/>
    <property type="match status" value="1"/>
</dbReference>
<dbReference type="EMBL" id="AUBJ02000001">
    <property type="protein sequence ID" value="MCP2333688.1"/>
    <property type="molecule type" value="Genomic_DNA"/>
</dbReference>
<proteinExistence type="inferred from homology"/>
<keyword evidence="3" id="KW-0328">Glycosyltransferase</keyword>
<name>A0ABT1JNH7_ACTCY</name>
<dbReference type="SUPFAM" id="SSF53448">
    <property type="entry name" value="Nucleotide-diphospho-sugar transferases"/>
    <property type="match status" value="1"/>
</dbReference>
<dbReference type="InterPro" id="IPR029044">
    <property type="entry name" value="Nucleotide-diphossugar_trans"/>
</dbReference>
<dbReference type="PANTHER" id="PTHR43179:SF12">
    <property type="entry name" value="GALACTOFURANOSYLTRANSFERASE GLFT2"/>
    <property type="match status" value="1"/>
</dbReference>
<dbReference type="PANTHER" id="PTHR43179">
    <property type="entry name" value="RHAMNOSYLTRANSFERASE WBBL"/>
    <property type="match status" value="1"/>
</dbReference>
<dbReference type="InterPro" id="IPR001173">
    <property type="entry name" value="Glyco_trans_2-like"/>
</dbReference>
<evidence type="ECO:0000313" key="7">
    <source>
        <dbReference type="Proteomes" id="UP000791080"/>
    </source>
</evidence>
<evidence type="ECO:0000256" key="3">
    <source>
        <dbReference type="ARBA" id="ARBA00022676"/>
    </source>
</evidence>
<dbReference type="CDD" id="cd04186">
    <property type="entry name" value="GT_2_like_c"/>
    <property type="match status" value="1"/>
</dbReference>
<dbReference type="CDD" id="cd03801">
    <property type="entry name" value="GT4_PimA-like"/>
    <property type="match status" value="1"/>
</dbReference>
<protein>
    <submittedName>
        <fullName evidence="6">Glycosyltransferase, GT2 family</fullName>
    </submittedName>
</protein>
<reference evidence="6 7" key="1">
    <citation type="submission" date="2022-06" db="EMBL/GenBank/DDBJ databases">
        <title>Genomic Encyclopedia of Type Strains, Phase I: the one thousand microbial genomes (KMG-I) project.</title>
        <authorList>
            <person name="Kyrpides N."/>
        </authorList>
    </citation>
    <scope>NUCLEOTIDE SEQUENCE [LARGE SCALE GENOMIC DNA]</scope>
    <source>
        <strain evidence="6 7">DSM 43889</strain>
    </source>
</reference>
<evidence type="ECO:0000256" key="4">
    <source>
        <dbReference type="ARBA" id="ARBA00022679"/>
    </source>
</evidence>
<keyword evidence="4" id="KW-0808">Transferase</keyword>
<keyword evidence="7" id="KW-1185">Reference proteome</keyword>
<evidence type="ECO:0000256" key="1">
    <source>
        <dbReference type="ARBA" id="ARBA00004776"/>
    </source>
</evidence>
<evidence type="ECO:0000256" key="2">
    <source>
        <dbReference type="ARBA" id="ARBA00006739"/>
    </source>
</evidence>
<comment type="similarity">
    <text evidence="2">Belongs to the glycosyltransferase 2 family.</text>
</comment>
<feature type="domain" description="Glycosyltransferase 2-like" evidence="5">
    <location>
        <begin position="13"/>
        <end position="126"/>
    </location>
</feature>
<comment type="pathway">
    <text evidence="1">Cell wall biogenesis; cell wall polysaccharide biosynthesis.</text>
</comment>
<comment type="caution">
    <text evidence="6">The sequence shown here is derived from an EMBL/GenBank/DDBJ whole genome shotgun (WGS) entry which is preliminary data.</text>
</comment>
<accession>A0ABT1JNH7</accession>
<organism evidence="6 7">
    <name type="scientific">Actinoalloteichus caeruleus DSM 43889</name>
    <dbReference type="NCBI Taxonomy" id="1120930"/>
    <lineage>
        <taxon>Bacteria</taxon>
        <taxon>Bacillati</taxon>
        <taxon>Actinomycetota</taxon>
        <taxon>Actinomycetes</taxon>
        <taxon>Pseudonocardiales</taxon>
        <taxon>Pseudonocardiaceae</taxon>
        <taxon>Actinoalloteichus</taxon>
        <taxon>Actinoalloteichus cyanogriseus</taxon>
    </lineage>
</organism>
<dbReference type="RefSeq" id="WP_026419328.1">
    <property type="nucleotide sequence ID" value="NZ_AUBJ02000001.1"/>
</dbReference>
<dbReference type="Pfam" id="PF13692">
    <property type="entry name" value="Glyco_trans_1_4"/>
    <property type="match status" value="1"/>
</dbReference>
<dbReference type="Proteomes" id="UP000791080">
    <property type="component" value="Unassembled WGS sequence"/>
</dbReference>
<evidence type="ECO:0000259" key="5">
    <source>
        <dbReference type="Pfam" id="PF00535"/>
    </source>
</evidence>
<dbReference type="Pfam" id="PF00535">
    <property type="entry name" value="Glycos_transf_2"/>
    <property type="match status" value="1"/>
</dbReference>